<feature type="domain" description="60S ribosomal export protein NMD3 SH3" evidence="3">
    <location>
        <begin position="85"/>
        <end position="116"/>
    </location>
</feature>
<accession>A0A4U5QJB1</accession>
<comment type="similarity">
    <text evidence="1">Belongs to the NMD3 family.</text>
</comment>
<reference evidence="4" key="1">
    <citation type="submission" date="2018-10" db="EMBL/GenBank/DDBJ databases">
        <title>Population genomic analysis revealed the cold adaptation of white poplar.</title>
        <authorList>
            <person name="Liu Y.-J."/>
        </authorList>
    </citation>
    <scope>NUCLEOTIDE SEQUENCE [LARGE SCALE GENOMIC DNA]</scope>
    <source>
        <strain evidence="4">PAL-ZL1</strain>
    </source>
</reference>
<dbReference type="PANTHER" id="PTHR12746">
    <property type="entry name" value="NONSENSE-MEDIATED MRNA DECAY PROTEIN 3"/>
    <property type="match status" value="1"/>
</dbReference>
<dbReference type="GO" id="GO:0005737">
    <property type="term" value="C:cytoplasm"/>
    <property type="evidence" value="ECO:0007669"/>
    <property type="project" value="UniProtKB-SubCell"/>
</dbReference>
<sequence length="117" mass="13141">MQTNAANMRVRCLRSEVAVRAIKIKQMDHGIDFFFGNRSHGVKFVEFVGKVAPVRSRNDKQLVSHDTRSNNYNYKYTFSVEISPICREDLICLPPRVAVGLGNPGPLVICTKVTNTS</sequence>
<comment type="caution">
    <text evidence="4">The sequence shown here is derived from an EMBL/GenBank/DDBJ whole genome shotgun (WGS) entry which is preliminary data.</text>
</comment>
<dbReference type="InterPro" id="IPR039768">
    <property type="entry name" value="Nmd3"/>
</dbReference>
<feature type="domain" description="Nmd3 N-terminal" evidence="2">
    <location>
        <begin position="14"/>
        <end position="82"/>
    </location>
</feature>
<dbReference type="GO" id="GO:0000055">
    <property type="term" value="P:ribosomal large subunit export from nucleus"/>
    <property type="evidence" value="ECO:0007669"/>
    <property type="project" value="TreeGrafter"/>
</dbReference>
<dbReference type="GO" id="GO:0005634">
    <property type="term" value="C:nucleus"/>
    <property type="evidence" value="ECO:0007669"/>
    <property type="project" value="UniProtKB-SubCell"/>
</dbReference>
<comment type="function">
    <text evidence="1">Acts as an adapter for the XPO1/CRM1-mediated export of the 60S ribosomal subunit.</text>
</comment>
<keyword evidence="1" id="KW-0539">Nucleus</keyword>
<dbReference type="EMBL" id="RCHU01000249">
    <property type="protein sequence ID" value="TKS10239.1"/>
    <property type="molecule type" value="Genomic_DNA"/>
</dbReference>
<dbReference type="STRING" id="43335.A0A4U5QJB1"/>
<keyword evidence="1" id="KW-0813">Transport</keyword>
<keyword evidence="1" id="KW-0963">Cytoplasm</keyword>
<comment type="subcellular location">
    <subcellularLocation>
        <location evidence="1">Cytoplasm</location>
    </subcellularLocation>
    <subcellularLocation>
        <location evidence="1">Nucleus</location>
    </subcellularLocation>
</comment>
<dbReference type="InterPro" id="IPR007064">
    <property type="entry name" value="Nmd3_N"/>
</dbReference>
<gene>
    <name evidence="4" type="ORF">D5086_0000084880</name>
</gene>
<evidence type="ECO:0000256" key="1">
    <source>
        <dbReference type="RuleBase" id="RU364108"/>
    </source>
</evidence>
<dbReference type="PANTHER" id="PTHR12746:SF2">
    <property type="entry name" value="60S RIBOSOMAL EXPORT PROTEIN NMD3"/>
    <property type="match status" value="1"/>
</dbReference>
<keyword evidence="1" id="KW-0653">Protein transport</keyword>
<evidence type="ECO:0000313" key="4">
    <source>
        <dbReference type="EMBL" id="TKS10239.1"/>
    </source>
</evidence>
<dbReference type="GO" id="GO:0043023">
    <property type="term" value="F:ribosomal large subunit binding"/>
    <property type="evidence" value="ECO:0007669"/>
    <property type="project" value="InterPro"/>
</dbReference>
<evidence type="ECO:0000259" key="2">
    <source>
        <dbReference type="Pfam" id="PF04981"/>
    </source>
</evidence>
<dbReference type="AlphaFoldDB" id="A0A4U5QJB1"/>
<dbReference type="InterPro" id="IPR048899">
    <property type="entry name" value="NMD_SH3"/>
</dbReference>
<protein>
    <recommendedName>
        <fullName evidence="1">60S ribosomal export protein NMD3</fullName>
    </recommendedName>
</protein>
<proteinExistence type="inferred from homology"/>
<name>A0A4U5QJB1_POPAL</name>
<dbReference type="GO" id="GO:0015031">
    <property type="term" value="P:protein transport"/>
    <property type="evidence" value="ECO:0007669"/>
    <property type="project" value="UniProtKB-KW"/>
</dbReference>
<organism evidence="4">
    <name type="scientific">Populus alba</name>
    <name type="common">White poplar</name>
    <dbReference type="NCBI Taxonomy" id="43335"/>
    <lineage>
        <taxon>Eukaryota</taxon>
        <taxon>Viridiplantae</taxon>
        <taxon>Streptophyta</taxon>
        <taxon>Embryophyta</taxon>
        <taxon>Tracheophyta</taxon>
        <taxon>Spermatophyta</taxon>
        <taxon>Magnoliopsida</taxon>
        <taxon>eudicotyledons</taxon>
        <taxon>Gunneridae</taxon>
        <taxon>Pentapetalae</taxon>
        <taxon>rosids</taxon>
        <taxon>fabids</taxon>
        <taxon>Malpighiales</taxon>
        <taxon>Salicaceae</taxon>
        <taxon>Saliceae</taxon>
        <taxon>Populus</taxon>
    </lineage>
</organism>
<dbReference type="Pfam" id="PF04981">
    <property type="entry name" value="NMD3"/>
    <property type="match status" value="1"/>
</dbReference>
<evidence type="ECO:0000259" key="3">
    <source>
        <dbReference type="Pfam" id="PF21193"/>
    </source>
</evidence>
<dbReference type="Pfam" id="PF21193">
    <property type="entry name" value="NMD_SH3"/>
    <property type="match status" value="1"/>
</dbReference>